<dbReference type="OrthoDB" id="5242900at2"/>
<evidence type="ECO:0000313" key="4">
    <source>
        <dbReference type="EMBL" id="PSL38824.1"/>
    </source>
</evidence>
<dbReference type="CDD" id="cd06223">
    <property type="entry name" value="PRTases_typeI"/>
    <property type="match status" value="1"/>
</dbReference>
<dbReference type="Proteomes" id="UP000241203">
    <property type="component" value="Unassembled WGS sequence"/>
</dbReference>
<keyword evidence="7" id="KW-1185">Reference proteome</keyword>
<protein>
    <submittedName>
        <fullName evidence="5">ComF family protein</fullName>
    </submittedName>
    <submittedName>
        <fullName evidence="4">Putative amidophosphoribosyltransferase</fullName>
    </submittedName>
</protein>
<keyword evidence="4" id="KW-0328">Glycosyltransferase</keyword>
<comment type="caution">
    <text evidence="4">The sequence shown here is derived from an EMBL/GenBank/DDBJ whole genome shotgun (WGS) entry which is preliminary data.</text>
</comment>
<organism evidence="4 6">
    <name type="scientific">Labedella gwakjiensis</name>
    <dbReference type="NCBI Taxonomy" id="390269"/>
    <lineage>
        <taxon>Bacteria</taxon>
        <taxon>Bacillati</taxon>
        <taxon>Actinomycetota</taxon>
        <taxon>Actinomycetes</taxon>
        <taxon>Micrococcales</taxon>
        <taxon>Microbacteriaceae</taxon>
        <taxon>Labedella</taxon>
    </lineage>
</organism>
<dbReference type="Gene3D" id="3.40.50.2020">
    <property type="match status" value="1"/>
</dbReference>
<dbReference type="Proteomes" id="UP000268291">
    <property type="component" value="Unassembled WGS sequence"/>
</dbReference>
<dbReference type="PANTHER" id="PTHR47505">
    <property type="entry name" value="DNA UTILIZATION PROTEIN YHGH"/>
    <property type="match status" value="1"/>
</dbReference>
<proteinExistence type="inferred from homology"/>
<evidence type="ECO:0000256" key="2">
    <source>
        <dbReference type="SAM" id="MobiDB-lite"/>
    </source>
</evidence>
<reference evidence="5 7" key="2">
    <citation type="submission" date="2018-12" db="EMBL/GenBank/DDBJ databases">
        <authorList>
            <person name="hu s."/>
            <person name="Xu Y."/>
            <person name="Xu B."/>
            <person name="Li F."/>
        </authorList>
    </citation>
    <scope>NUCLEOTIDE SEQUENCE [LARGE SCALE GENOMIC DNA]</scope>
    <source>
        <strain evidence="5 7">KSW2-17</strain>
    </source>
</reference>
<dbReference type="RefSeq" id="WP_106563776.1">
    <property type="nucleotide sequence ID" value="NZ_PYAU01000001.1"/>
</dbReference>
<dbReference type="EMBL" id="RZGY01000001">
    <property type="protein sequence ID" value="RUQ86705.1"/>
    <property type="molecule type" value="Genomic_DNA"/>
</dbReference>
<reference evidence="4 6" key="1">
    <citation type="submission" date="2018-03" db="EMBL/GenBank/DDBJ databases">
        <title>Genomic Encyclopedia of Archaeal and Bacterial Type Strains, Phase II (KMG-II): from individual species to whole genera.</title>
        <authorList>
            <person name="Goeker M."/>
        </authorList>
    </citation>
    <scope>NUCLEOTIDE SEQUENCE [LARGE SCALE GENOMIC DNA]</scope>
    <source>
        <strain evidence="4 6">DSM 21548</strain>
    </source>
</reference>
<dbReference type="InterPro" id="IPR000836">
    <property type="entry name" value="PRTase_dom"/>
</dbReference>
<evidence type="ECO:0000256" key="1">
    <source>
        <dbReference type="ARBA" id="ARBA00008007"/>
    </source>
</evidence>
<evidence type="ECO:0000313" key="7">
    <source>
        <dbReference type="Proteomes" id="UP000268291"/>
    </source>
</evidence>
<evidence type="ECO:0000313" key="6">
    <source>
        <dbReference type="Proteomes" id="UP000241203"/>
    </source>
</evidence>
<dbReference type="InterPro" id="IPR051910">
    <property type="entry name" value="ComF/GntX_DNA_util-trans"/>
</dbReference>
<feature type="domain" description="Phosphoribosyltransferase" evidence="3">
    <location>
        <begin position="132"/>
        <end position="231"/>
    </location>
</feature>
<dbReference type="InterPro" id="IPR029057">
    <property type="entry name" value="PRTase-like"/>
</dbReference>
<accession>A0A2P8GXZ2</accession>
<comment type="similarity">
    <text evidence="1">Belongs to the ComF/GntX family.</text>
</comment>
<dbReference type="AlphaFoldDB" id="A0A2P8GXZ2"/>
<sequence>MTSPVTAAARLARLAREALVAAGAVVVPVACAGCGREDTPLCAECRDRCVGSVRLEHIDGLPVRFALDYSDEVARVVVAFKNDGRTGLARVLAEPFGRSIDDAVGALATHGTTVDDRVLVVPIPSRRASMRRRGYRPVALLARRAGVPLDARLRFARQPLDQLRLGRRERGENLRAAMVADPLLDGRRVLIVDDVLTSGATVREAARAIDAVGGTVVGAAVLARTPSGRRSRRRERDLLGGPSESP</sequence>
<evidence type="ECO:0000259" key="3">
    <source>
        <dbReference type="Pfam" id="PF00156"/>
    </source>
</evidence>
<dbReference type="EMBL" id="PYAU01000001">
    <property type="protein sequence ID" value="PSL38824.1"/>
    <property type="molecule type" value="Genomic_DNA"/>
</dbReference>
<dbReference type="Pfam" id="PF00156">
    <property type="entry name" value="Pribosyltran"/>
    <property type="match status" value="1"/>
</dbReference>
<dbReference type="SUPFAM" id="SSF53271">
    <property type="entry name" value="PRTase-like"/>
    <property type="match status" value="1"/>
</dbReference>
<dbReference type="GO" id="GO:0016757">
    <property type="term" value="F:glycosyltransferase activity"/>
    <property type="evidence" value="ECO:0007669"/>
    <property type="project" value="UniProtKB-KW"/>
</dbReference>
<dbReference type="PANTHER" id="PTHR47505:SF1">
    <property type="entry name" value="DNA UTILIZATION PROTEIN YHGH"/>
    <property type="match status" value="1"/>
</dbReference>
<feature type="region of interest" description="Disordered" evidence="2">
    <location>
        <begin position="226"/>
        <end position="246"/>
    </location>
</feature>
<evidence type="ECO:0000313" key="5">
    <source>
        <dbReference type="EMBL" id="RUQ86705.1"/>
    </source>
</evidence>
<gene>
    <name evidence="4" type="ORF">CLV49_2453</name>
    <name evidence="5" type="ORF">ELQ93_06965</name>
</gene>
<keyword evidence="4" id="KW-0808">Transferase</keyword>
<name>A0A2P8GXZ2_9MICO</name>